<dbReference type="GO" id="GO:0110142">
    <property type="term" value="C:ubiquinone biosynthesis complex"/>
    <property type="evidence" value="ECO:0007669"/>
    <property type="project" value="UniProtKB-ARBA"/>
</dbReference>
<dbReference type="GO" id="GO:0016705">
    <property type="term" value="F:oxidoreductase activity, acting on paired donors, with incorporation or reduction of molecular oxygen"/>
    <property type="evidence" value="ECO:0007669"/>
    <property type="project" value="InterPro"/>
</dbReference>
<comment type="cofactor">
    <cofactor evidence="1">
        <name>FAD</name>
        <dbReference type="ChEBI" id="CHEBI:57692"/>
    </cofactor>
</comment>
<protein>
    <submittedName>
        <fullName evidence="9">2-octaprenyl-6-methoxyphenyl hydroxylase</fullName>
    </submittedName>
</protein>
<dbReference type="RefSeq" id="WP_160587167.1">
    <property type="nucleotide sequence ID" value="NZ_BMHN01000001.1"/>
</dbReference>
<keyword evidence="6" id="KW-0560">Oxidoreductase</keyword>
<dbReference type="PANTHER" id="PTHR43876">
    <property type="entry name" value="UBIQUINONE BIOSYNTHESIS MONOOXYGENASE COQ6, MITOCHONDRIAL"/>
    <property type="match status" value="1"/>
</dbReference>
<evidence type="ECO:0000256" key="4">
    <source>
        <dbReference type="ARBA" id="ARBA00022630"/>
    </source>
</evidence>
<gene>
    <name evidence="9" type="ORF">GTQ45_05495</name>
</gene>
<evidence type="ECO:0000313" key="9">
    <source>
        <dbReference type="EMBL" id="NBG95181.1"/>
    </source>
</evidence>
<organism evidence="9 10">
    <name type="scientific">Pyruvatibacter mobilis</name>
    <dbReference type="NCBI Taxonomy" id="1712261"/>
    <lineage>
        <taxon>Bacteria</taxon>
        <taxon>Pseudomonadati</taxon>
        <taxon>Pseudomonadota</taxon>
        <taxon>Alphaproteobacteria</taxon>
        <taxon>Hyphomicrobiales</taxon>
        <taxon>Parvibaculaceae</taxon>
        <taxon>Pyruvatibacter</taxon>
    </lineage>
</organism>
<name>A0A845QAT6_9HYPH</name>
<evidence type="ECO:0000256" key="1">
    <source>
        <dbReference type="ARBA" id="ARBA00001974"/>
    </source>
</evidence>
<dbReference type="InterPro" id="IPR036188">
    <property type="entry name" value="FAD/NAD-bd_sf"/>
</dbReference>
<evidence type="ECO:0000256" key="6">
    <source>
        <dbReference type="ARBA" id="ARBA00023002"/>
    </source>
</evidence>
<dbReference type="Gene3D" id="3.50.50.60">
    <property type="entry name" value="FAD/NAD(P)-binding domain"/>
    <property type="match status" value="2"/>
</dbReference>
<dbReference type="OrthoDB" id="9796623at2"/>
<dbReference type="GO" id="GO:0071949">
    <property type="term" value="F:FAD binding"/>
    <property type="evidence" value="ECO:0007669"/>
    <property type="project" value="InterPro"/>
</dbReference>
<evidence type="ECO:0000256" key="5">
    <source>
        <dbReference type="ARBA" id="ARBA00022827"/>
    </source>
</evidence>
<evidence type="ECO:0000313" key="10">
    <source>
        <dbReference type="Proteomes" id="UP000470384"/>
    </source>
</evidence>
<comment type="similarity">
    <text evidence="3">Belongs to the UbiH/COQ6 family.</text>
</comment>
<feature type="domain" description="FAD-binding" evidence="8">
    <location>
        <begin position="5"/>
        <end position="333"/>
    </location>
</feature>
<dbReference type="AlphaFoldDB" id="A0A845QAT6"/>
<evidence type="ECO:0000259" key="8">
    <source>
        <dbReference type="Pfam" id="PF01494"/>
    </source>
</evidence>
<comment type="caution">
    <text evidence="9">The sequence shown here is derived from an EMBL/GenBank/DDBJ whole genome shotgun (WGS) entry which is preliminary data.</text>
</comment>
<proteinExistence type="inferred from homology"/>
<keyword evidence="7" id="KW-0503">Monooxygenase</keyword>
<evidence type="ECO:0000256" key="2">
    <source>
        <dbReference type="ARBA" id="ARBA00004749"/>
    </source>
</evidence>
<dbReference type="GO" id="GO:0006744">
    <property type="term" value="P:ubiquinone biosynthetic process"/>
    <property type="evidence" value="ECO:0007669"/>
    <property type="project" value="UniProtKB-UniPathway"/>
</dbReference>
<dbReference type="NCBIfam" id="TIGR01988">
    <property type="entry name" value="Ubi-OHases"/>
    <property type="match status" value="1"/>
</dbReference>
<dbReference type="PANTHER" id="PTHR43876:SF7">
    <property type="entry name" value="UBIQUINONE BIOSYNTHESIS MONOOXYGENASE COQ6, MITOCHONDRIAL"/>
    <property type="match status" value="1"/>
</dbReference>
<keyword evidence="10" id="KW-1185">Reference proteome</keyword>
<evidence type="ECO:0000256" key="7">
    <source>
        <dbReference type="ARBA" id="ARBA00023033"/>
    </source>
</evidence>
<dbReference type="InterPro" id="IPR051205">
    <property type="entry name" value="UbiH/COQ6_monooxygenase"/>
</dbReference>
<sequence length="422" mass="44633">MSRLDADVVIAGGGLVGLTAALALASGAAGTPFKVIVVDALDPAKVVGVAYDGRNSSIAYASWRMFEALGIATRLEGREQPINDILVTDGKVREGASPMFLHFAAAEIADETGDAPLGHFVENRHLREALQGAVEACDAIELIAPMAVSGVAYEPGHVAVTLADGRVLTASLCVAADGRGSPVREAAGIKTIGWSYDQMGIVTTMVHDKPHEGVAQEYFLPGGPFAVLPMTGNRSSLVWTEKTDIAKAIMALDDAGFAAEAQNRFGTYLGHCAPEGPRWSYPLSLQLSRDYVRPRLALVGDAAHGIHPLAGQGYNLGMRDVAALADVLIEARKVGLDIGALTVLDRYQRWRRFDSTALAVMTDGLNRLFSNDIGPLRLARDLGLGLVNRFGPARRLFMRQAAGAVGELPSLMQGRGPDGKAA</sequence>
<dbReference type="SUPFAM" id="SSF51905">
    <property type="entry name" value="FAD/NAD(P)-binding domain"/>
    <property type="match status" value="1"/>
</dbReference>
<keyword evidence="4" id="KW-0285">Flavoprotein</keyword>
<dbReference type="InterPro" id="IPR010971">
    <property type="entry name" value="UbiH/COQ6"/>
</dbReference>
<dbReference type="UniPathway" id="UPA00232"/>
<dbReference type="PROSITE" id="PS01304">
    <property type="entry name" value="UBIH"/>
    <property type="match status" value="1"/>
</dbReference>
<dbReference type="InterPro" id="IPR018168">
    <property type="entry name" value="Ubi_Hdrlase_CS"/>
</dbReference>
<accession>A0A845QAT6</accession>
<dbReference type="GO" id="GO:0004497">
    <property type="term" value="F:monooxygenase activity"/>
    <property type="evidence" value="ECO:0007669"/>
    <property type="project" value="UniProtKB-KW"/>
</dbReference>
<dbReference type="GeneID" id="300656097"/>
<dbReference type="FunFam" id="3.50.50.60:FF:000021">
    <property type="entry name" value="Ubiquinone biosynthesis monooxygenase COQ6"/>
    <property type="match status" value="1"/>
</dbReference>
<evidence type="ECO:0000256" key="3">
    <source>
        <dbReference type="ARBA" id="ARBA00005349"/>
    </source>
</evidence>
<dbReference type="PRINTS" id="PR00420">
    <property type="entry name" value="RNGMNOXGNASE"/>
</dbReference>
<dbReference type="InterPro" id="IPR002938">
    <property type="entry name" value="FAD-bd"/>
</dbReference>
<reference evidence="9 10" key="1">
    <citation type="journal article" date="2016" name="Int. J. Syst. Evol. Microbiol.">
        <title>Pyruvatibacter mobilis gen. nov., sp. nov., a marine bacterium from the culture broth of Picochlorum sp. 122.</title>
        <authorList>
            <person name="Wang G."/>
            <person name="Tang M."/>
            <person name="Wu H."/>
            <person name="Dai S."/>
            <person name="Li T."/>
            <person name="Chen C."/>
            <person name="He H."/>
            <person name="Fan J."/>
            <person name="Xiang W."/>
            <person name="Li X."/>
        </authorList>
    </citation>
    <scope>NUCLEOTIDE SEQUENCE [LARGE SCALE GENOMIC DNA]</scope>
    <source>
        <strain evidence="9 10">GYP-11</strain>
    </source>
</reference>
<dbReference type="EMBL" id="WXYQ01000004">
    <property type="protein sequence ID" value="NBG95181.1"/>
    <property type="molecule type" value="Genomic_DNA"/>
</dbReference>
<keyword evidence="5" id="KW-0274">FAD</keyword>
<dbReference type="Pfam" id="PF01494">
    <property type="entry name" value="FAD_binding_3"/>
    <property type="match status" value="1"/>
</dbReference>
<dbReference type="Proteomes" id="UP000470384">
    <property type="component" value="Unassembled WGS sequence"/>
</dbReference>
<comment type="pathway">
    <text evidence="2">Cofactor biosynthesis; ubiquinone biosynthesis.</text>
</comment>